<accession>A0A166PSW8</accession>
<dbReference type="EMBL" id="KV417514">
    <property type="protein sequence ID" value="KZP26413.1"/>
    <property type="molecule type" value="Genomic_DNA"/>
</dbReference>
<sequence length="218" mass="24060">RATARICTLPQTHPLHSIARRAASKCVKSHRSPLHYLFHLTGLRPDFTETITPIRRSRNCIVPHNTHIEGSKEDALRVAQQVNGTAPVRVYVDGSGCKGGIGASAVRYEGTIHNGEAVGIIMGMHLLLNFTRQLTGPTIIGCDNQAVIRGLNNQQSHSGHHLLDHIHKLEEQLHAKQDVIARSAERAIANRNGGPGSWKGRSKSNLTEEYYDAVWHMN</sequence>
<dbReference type="AlphaFoldDB" id="A0A166PSW8"/>
<dbReference type="STRING" id="436010.A0A166PSW8"/>
<proteinExistence type="predicted"/>
<evidence type="ECO:0008006" key="3">
    <source>
        <dbReference type="Google" id="ProtNLM"/>
    </source>
</evidence>
<gene>
    <name evidence="1" type="ORF">FIBSPDRAFT_732370</name>
</gene>
<name>A0A166PSW8_9AGAM</name>
<dbReference type="OrthoDB" id="3265515at2759"/>
<feature type="non-terminal residue" evidence="1">
    <location>
        <position position="1"/>
    </location>
</feature>
<organism evidence="1 2">
    <name type="scientific">Athelia psychrophila</name>
    <dbReference type="NCBI Taxonomy" id="1759441"/>
    <lineage>
        <taxon>Eukaryota</taxon>
        <taxon>Fungi</taxon>
        <taxon>Dikarya</taxon>
        <taxon>Basidiomycota</taxon>
        <taxon>Agaricomycotina</taxon>
        <taxon>Agaricomycetes</taxon>
        <taxon>Agaricomycetidae</taxon>
        <taxon>Atheliales</taxon>
        <taxon>Atheliaceae</taxon>
        <taxon>Athelia</taxon>
    </lineage>
</organism>
<protein>
    <recommendedName>
        <fullName evidence="3">RNase H type-1 domain-containing protein</fullName>
    </recommendedName>
</protein>
<keyword evidence="2" id="KW-1185">Reference proteome</keyword>
<evidence type="ECO:0000313" key="1">
    <source>
        <dbReference type="EMBL" id="KZP26413.1"/>
    </source>
</evidence>
<evidence type="ECO:0000313" key="2">
    <source>
        <dbReference type="Proteomes" id="UP000076532"/>
    </source>
</evidence>
<reference evidence="1 2" key="1">
    <citation type="journal article" date="2016" name="Mol. Biol. Evol.">
        <title>Comparative Genomics of Early-Diverging Mushroom-Forming Fungi Provides Insights into the Origins of Lignocellulose Decay Capabilities.</title>
        <authorList>
            <person name="Nagy L.G."/>
            <person name="Riley R."/>
            <person name="Tritt A."/>
            <person name="Adam C."/>
            <person name="Daum C."/>
            <person name="Floudas D."/>
            <person name="Sun H."/>
            <person name="Yadav J.S."/>
            <person name="Pangilinan J."/>
            <person name="Larsson K.H."/>
            <person name="Matsuura K."/>
            <person name="Barry K."/>
            <person name="Labutti K."/>
            <person name="Kuo R."/>
            <person name="Ohm R.A."/>
            <person name="Bhattacharya S.S."/>
            <person name="Shirouzu T."/>
            <person name="Yoshinaga Y."/>
            <person name="Martin F.M."/>
            <person name="Grigoriev I.V."/>
            <person name="Hibbett D.S."/>
        </authorList>
    </citation>
    <scope>NUCLEOTIDE SEQUENCE [LARGE SCALE GENOMIC DNA]</scope>
    <source>
        <strain evidence="1 2">CBS 109695</strain>
    </source>
</reference>
<dbReference type="Proteomes" id="UP000076532">
    <property type="component" value="Unassembled WGS sequence"/>
</dbReference>